<accession>A0ACB7SCV2</accession>
<name>A0ACB7SCV2_HYAAI</name>
<dbReference type="EMBL" id="CM023484">
    <property type="protein sequence ID" value="KAH6932776.1"/>
    <property type="molecule type" value="Genomic_DNA"/>
</dbReference>
<proteinExistence type="predicted"/>
<protein>
    <submittedName>
        <fullName evidence="1">Uncharacterized protein</fullName>
    </submittedName>
</protein>
<reference evidence="1" key="1">
    <citation type="submission" date="2020-05" db="EMBL/GenBank/DDBJ databases">
        <title>Large-scale comparative analyses of tick genomes elucidate their genetic diversity and vector capacities.</title>
        <authorList>
            <person name="Jia N."/>
            <person name="Wang J."/>
            <person name="Shi W."/>
            <person name="Du L."/>
            <person name="Sun Y."/>
            <person name="Zhan W."/>
            <person name="Jiang J."/>
            <person name="Wang Q."/>
            <person name="Zhang B."/>
            <person name="Ji P."/>
            <person name="Sakyi L.B."/>
            <person name="Cui X."/>
            <person name="Yuan T."/>
            <person name="Jiang B."/>
            <person name="Yang W."/>
            <person name="Lam T.T.-Y."/>
            <person name="Chang Q."/>
            <person name="Ding S."/>
            <person name="Wang X."/>
            <person name="Zhu J."/>
            <person name="Ruan X."/>
            <person name="Zhao L."/>
            <person name="Wei J."/>
            <person name="Que T."/>
            <person name="Du C."/>
            <person name="Cheng J."/>
            <person name="Dai P."/>
            <person name="Han X."/>
            <person name="Huang E."/>
            <person name="Gao Y."/>
            <person name="Liu J."/>
            <person name="Shao H."/>
            <person name="Ye R."/>
            <person name="Li L."/>
            <person name="Wei W."/>
            <person name="Wang X."/>
            <person name="Wang C."/>
            <person name="Yang T."/>
            <person name="Huo Q."/>
            <person name="Li W."/>
            <person name="Guo W."/>
            <person name="Chen H."/>
            <person name="Zhou L."/>
            <person name="Ni X."/>
            <person name="Tian J."/>
            <person name="Zhou Y."/>
            <person name="Sheng Y."/>
            <person name="Liu T."/>
            <person name="Pan Y."/>
            <person name="Xia L."/>
            <person name="Li J."/>
            <person name="Zhao F."/>
            <person name="Cao W."/>
        </authorList>
    </citation>
    <scope>NUCLEOTIDE SEQUENCE</scope>
    <source>
        <strain evidence="1">Hyas-2018</strain>
    </source>
</reference>
<sequence length="74" mass="8865">MTFYKDKERILSATHKLKGSEFSIREDFFPATREARRKLIEFAEAKQKFFKLSVDRMRIDDETYVKSTVVQLSR</sequence>
<comment type="caution">
    <text evidence="1">The sequence shown here is derived from an EMBL/GenBank/DDBJ whole genome shotgun (WGS) entry which is preliminary data.</text>
</comment>
<organism evidence="1 2">
    <name type="scientific">Hyalomma asiaticum</name>
    <name type="common">Tick</name>
    <dbReference type="NCBI Taxonomy" id="266040"/>
    <lineage>
        <taxon>Eukaryota</taxon>
        <taxon>Metazoa</taxon>
        <taxon>Ecdysozoa</taxon>
        <taxon>Arthropoda</taxon>
        <taxon>Chelicerata</taxon>
        <taxon>Arachnida</taxon>
        <taxon>Acari</taxon>
        <taxon>Parasitiformes</taxon>
        <taxon>Ixodida</taxon>
        <taxon>Ixodoidea</taxon>
        <taxon>Ixodidae</taxon>
        <taxon>Hyalomminae</taxon>
        <taxon>Hyalomma</taxon>
    </lineage>
</organism>
<dbReference type="Proteomes" id="UP000821845">
    <property type="component" value="Chromosome 4"/>
</dbReference>
<gene>
    <name evidence="1" type="ORF">HPB50_009400</name>
</gene>
<keyword evidence="2" id="KW-1185">Reference proteome</keyword>
<evidence type="ECO:0000313" key="2">
    <source>
        <dbReference type="Proteomes" id="UP000821845"/>
    </source>
</evidence>
<evidence type="ECO:0000313" key="1">
    <source>
        <dbReference type="EMBL" id="KAH6932776.1"/>
    </source>
</evidence>